<evidence type="ECO:0000256" key="5">
    <source>
        <dbReference type="SAM" id="SignalP"/>
    </source>
</evidence>
<dbReference type="SUPFAM" id="SSF52833">
    <property type="entry name" value="Thioredoxin-like"/>
    <property type="match status" value="1"/>
</dbReference>
<feature type="domain" description="Thioredoxin" evidence="6">
    <location>
        <begin position="342"/>
        <end position="491"/>
    </location>
</feature>
<evidence type="ECO:0000313" key="7">
    <source>
        <dbReference type="EMBL" id="GGH82478.1"/>
    </source>
</evidence>
<dbReference type="InterPro" id="IPR033395">
    <property type="entry name" value="DUF5106"/>
</dbReference>
<evidence type="ECO:0000256" key="1">
    <source>
        <dbReference type="ARBA" id="ARBA00004196"/>
    </source>
</evidence>
<organism evidence="7 8">
    <name type="scientific">Filimonas zeae</name>
    <dbReference type="NCBI Taxonomy" id="1737353"/>
    <lineage>
        <taxon>Bacteria</taxon>
        <taxon>Pseudomonadati</taxon>
        <taxon>Bacteroidota</taxon>
        <taxon>Chitinophagia</taxon>
        <taxon>Chitinophagales</taxon>
        <taxon>Chitinophagaceae</taxon>
        <taxon>Filimonas</taxon>
    </lineage>
</organism>
<keyword evidence="2" id="KW-0201">Cytochrome c-type biogenesis</keyword>
<dbReference type="InterPro" id="IPR012336">
    <property type="entry name" value="Thioredoxin-like_fold"/>
</dbReference>
<evidence type="ECO:0000259" key="6">
    <source>
        <dbReference type="PROSITE" id="PS51352"/>
    </source>
</evidence>
<dbReference type="Proteomes" id="UP000627292">
    <property type="component" value="Unassembled WGS sequence"/>
</dbReference>
<dbReference type="GO" id="GO:0017004">
    <property type="term" value="P:cytochrome complex assembly"/>
    <property type="evidence" value="ECO:0007669"/>
    <property type="project" value="UniProtKB-KW"/>
</dbReference>
<dbReference type="AlphaFoldDB" id="A0A917J5X8"/>
<name>A0A917J5X8_9BACT</name>
<keyword evidence="8" id="KW-1185">Reference proteome</keyword>
<dbReference type="Pfam" id="PF17127">
    <property type="entry name" value="DUF5106"/>
    <property type="match status" value="1"/>
</dbReference>
<dbReference type="InterPro" id="IPR017937">
    <property type="entry name" value="Thioredoxin_CS"/>
</dbReference>
<feature type="signal peptide" evidence="5">
    <location>
        <begin position="1"/>
        <end position="19"/>
    </location>
</feature>
<gene>
    <name evidence="7" type="ORF">GCM10011379_56430</name>
</gene>
<comment type="subcellular location">
    <subcellularLocation>
        <location evidence="1">Cell envelope</location>
    </subcellularLocation>
</comment>
<comment type="caution">
    <text evidence="7">The sequence shown here is derived from an EMBL/GenBank/DDBJ whole genome shotgun (WGS) entry which is preliminary data.</text>
</comment>
<accession>A0A917J5X8</accession>
<dbReference type="Pfam" id="PF13905">
    <property type="entry name" value="Thioredoxin_8"/>
    <property type="match status" value="1"/>
</dbReference>
<evidence type="ECO:0000256" key="4">
    <source>
        <dbReference type="ARBA" id="ARBA00023284"/>
    </source>
</evidence>
<keyword evidence="3" id="KW-1015">Disulfide bond</keyword>
<evidence type="ECO:0000256" key="2">
    <source>
        <dbReference type="ARBA" id="ARBA00022748"/>
    </source>
</evidence>
<dbReference type="CDD" id="cd02966">
    <property type="entry name" value="TlpA_like_family"/>
    <property type="match status" value="1"/>
</dbReference>
<evidence type="ECO:0000313" key="8">
    <source>
        <dbReference type="Proteomes" id="UP000627292"/>
    </source>
</evidence>
<dbReference type="InterPro" id="IPR036249">
    <property type="entry name" value="Thioredoxin-like_sf"/>
</dbReference>
<dbReference type="Gene3D" id="3.40.30.10">
    <property type="entry name" value="Glutaredoxin"/>
    <property type="match status" value="1"/>
</dbReference>
<dbReference type="Pfam" id="PF14289">
    <property type="entry name" value="DUF4369"/>
    <property type="match status" value="1"/>
</dbReference>
<dbReference type="RefSeq" id="WP_188959020.1">
    <property type="nucleotide sequence ID" value="NZ_BMIB01000007.1"/>
</dbReference>
<keyword evidence="4" id="KW-0676">Redox-active center</keyword>
<dbReference type="InterPro" id="IPR013766">
    <property type="entry name" value="Thioredoxin_domain"/>
</dbReference>
<dbReference type="PANTHER" id="PTHR42852:SF6">
    <property type="entry name" value="THIOL:DISULFIDE INTERCHANGE PROTEIN DSBE"/>
    <property type="match status" value="1"/>
</dbReference>
<reference evidence="7" key="1">
    <citation type="journal article" date="2014" name="Int. J. Syst. Evol. Microbiol.">
        <title>Complete genome sequence of Corynebacterium casei LMG S-19264T (=DSM 44701T), isolated from a smear-ripened cheese.</title>
        <authorList>
            <consortium name="US DOE Joint Genome Institute (JGI-PGF)"/>
            <person name="Walter F."/>
            <person name="Albersmeier A."/>
            <person name="Kalinowski J."/>
            <person name="Ruckert C."/>
        </authorList>
    </citation>
    <scope>NUCLEOTIDE SEQUENCE</scope>
    <source>
        <strain evidence="7">CGMCC 1.15290</strain>
    </source>
</reference>
<dbReference type="PROSITE" id="PS00194">
    <property type="entry name" value="THIOREDOXIN_1"/>
    <property type="match status" value="1"/>
</dbReference>
<dbReference type="EMBL" id="BMIB01000007">
    <property type="protein sequence ID" value="GGH82478.1"/>
    <property type="molecule type" value="Genomic_DNA"/>
</dbReference>
<feature type="chain" id="PRO_5038123855" description="Thioredoxin domain-containing protein" evidence="5">
    <location>
        <begin position="20"/>
        <end position="493"/>
    </location>
</feature>
<evidence type="ECO:0000256" key="3">
    <source>
        <dbReference type="ARBA" id="ARBA00023157"/>
    </source>
</evidence>
<dbReference type="GO" id="GO:0030313">
    <property type="term" value="C:cell envelope"/>
    <property type="evidence" value="ECO:0007669"/>
    <property type="project" value="UniProtKB-SubCell"/>
</dbReference>
<protein>
    <recommendedName>
        <fullName evidence="6">Thioredoxin domain-containing protein</fullName>
    </recommendedName>
</protein>
<dbReference type="PROSITE" id="PS51352">
    <property type="entry name" value="THIOREDOXIN_2"/>
    <property type="match status" value="1"/>
</dbReference>
<proteinExistence type="predicted"/>
<dbReference type="InterPro" id="IPR025380">
    <property type="entry name" value="DUF4369"/>
</dbReference>
<dbReference type="PANTHER" id="PTHR42852">
    <property type="entry name" value="THIOL:DISULFIDE INTERCHANGE PROTEIN DSBE"/>
    <property type="match status" value="1"/>
</dbReference>
<keyword evidence="5" id="KW-0732">Signal</keyword>
<reference evidence="7" key="2">
    <citation type="submission" date="2020-09" db="EMBL/GenBank/DDBJ databases">
        <authorList>
            <person name="Sun Q."/>
            <person name="Zhou Y."/>
        </authorList>
    </citation>
    <scope>NUCLEOTIDE SEQUENCE</scope>
    <source>
        <strain evidence="7">CGMCC 1.15290</strain>
    </source>
</reference>
<dbReference type="InterPro" id="IPR050553">
    <property type="entry name" value="Thioredoxin_ResA/DsbE_sf"/>
</dbReference>
<sequence>MRGFLIITALCAASLTVSAQPKPKKAAPAATSASDGGYHIPVTITPLKNCWVYIGCYYGKFRNLSDSAWLDENSKTVFEGKTKLPGGVYFLVNSQHVILQESDFLMDDKQQFSVSADTLKSGVTITGSEENDIYQQYTNFLAEKTPVLTGLQAELKQAKSKADSTRIQEQLVANNKELNDFRESLITRYPKSMLALFLNAIKTPEPPPAPKLANGRTDSLFPAYYIKNHYWDNVPLHDDRLLRTPFFDGLKLEPYLKYYVRPEADSVIEDVNYILLLSRGGKDMFKYLLGRFTDKYINPEIMGQDKVFIFLFNNYYSKGDTSWLSAKQKEFIFNRAYSLMANQIGEQAAALDLVDTSGKAMPMYALKAPFTFLIFWDPNCGHCKETVPRIDSIYRAKWKAKGVKIYAVNIDEKANDAWKKYVKDNHLNGWYHTYQTKAQRDADVAAGRANYRQLYDVFQTPTMYLLDDQKRIIGKKLTIEQFDEVMSAKKKQP</sequence>